<evidence type="ECO:0000256" key="2">
    <source>
        <dbReference type="ARBA" id="ARBA00012438"/>
    </source>
</evidence>
<keyword evidence="5" id="KW-0547">Nucleotide-binding</keyword>
<keyword evidence="7" id="KW-0067">ATP-binding</keyword>
<comment type="catalytic activity">
    <reaction evidence="1">
        <text>ATP + protein L-histidine = ADP + protein N-phospho-L-histidine.</text>
        <dbReference type="EC" id="2.7.13.3"/>
    </reaction>
</comment>
<evidence type="ECO:0000256" key="8">
    <source>
        <dbReference type="ARBA" id="ARBA00023012"/>
    </source>
</evidence>
<accession>A0AB39QU76</accession>
<dbReference type="PANTHER" id="PTHR24421:SF10">
    <property type="entry name" value="NITRATE_NITRITE SENSOR PROTEIN NARQ"/>
    <property type="match status" value="1"/>
</dbReference>
<evidence type="ECO:0000256" key="3">
    <source>
        <dbReference type="ARBA" id="ARBA00022553"/>
    </source>
</evidence>
<dbReference type="CDD" id="cd16917">
    <property type="entry name" value="HATPase_UhpB-NarQ-NarX-like"/>
    <property type="match status" value="1"/>
</dbReference>
<dbReference type="GO" id="GO:0016020">
    <property type="term" value="C:membrane"/>
    <property type="evidence" value="ECO:0007669"/>
    <property type="project" value="InterPro"/>
</dbReference>
<dbReference type="PANTHER" id="PTHR24421">
    <property type="entry name" value="NITRATE/NITRITE SENSOR PROTEIN NARX-RELATED"/>
    <property type="match status" value="1"/>
</dbReference>
<evidence type="ECO:0000259" key="10">
    <source>
        <dbReference type="Pfam" id="PF07730"/>
    </source>
</evidence>
<sequence length="372" mass="39028">MRFSPRRVDAALAAVLLMWSLPDVPWWWRPPGHAAATPVVLGYLALALTQSVPFWWWRRVPPAVLGCATGAFLLRGALDRNQVAAGVAMLAAAYGVGAYGTRRRTAQLLGALSLAVAGGIGLSDFSHRMGGVPWVLLGAAFLVGDAATARRHEAATAAEAAHLAERSRIARELHDVLAHQLAAITVHAGTARLAPPEDPGKVFAAVEHLGREALTELSHLLGALRRDQETAPDRRPVPSLAELDALVDGIRATGTPVRYRTAGDVPGQLTPGLELSLFRICQEALTNATRHAPGAPVHLTVAYRPDRVEVTAVNGSAPAPRPSPGGGGRGLLGIRERVGLYGGHLHAGPTPGGGFRLFASVPCTDVLTKAAS</sequence>
<evidence type="ECO:0000256" key="1">
    <source>
        <dbReference type="ARBA" id="ARBA00000085"/>
    </source>
</evidence>
<dbReference type="InterPro" id="IPR050482">
    <property type="entry name" value="Sensor_HK_TwoCompSys"/>
</dbReference>
<dbReference type="GO" id="GO:0046983">
    <property type="term" value="F:protein dimerization activity"/>
    <property type="evidence" value="ECO:0007669"/>
    <property type="project" value="InterPro"/>
</dbReference>
<feature type="domain" description="Signal transduction histidine kinase subgroup 3 dimerisation and phosphoacceptor" evidence="10">
    <location>
        <begin position="165"/>
        <end position="228"/>
    </location>
</feature>
<dbReference type="InterPro" id="IPR003594">
    <property type="entry name" value="HATPase_dom"/>
</dbReference>
<evidence type="ECO:0000256" key="5">
    <source>
        <dbReference type="ARBA" id="ARBA00022741"/>
    </source>
</evidence>
<dbReference type="GO" id="GO:0000155">
    <property type="term" value="F:phosphorelay sensor kinase activity"/>
    <property type="evidence" value="ECO:0007669"/>
    <property type="project" value="InterPro"/>
</dbReference>
<dbReference type="GO" id="GO:0005524">
    <property type="term" value="F:ATP binding"/>
    <property type="evidence" value="ECO:0007669"/>
    <property type="project" value="UniProtKB-KW"/>
</dbReference>
<keyword evidence="3" id="KW-0597">Phosphoprotein</keyword>
<protein>
    <recommendedName>
        <fullName evidence="2">histidine kinase</fullName>
        <ecNumber evidence="2">2.7.13.3</ecNumber>
    </recommendedName>
</protein>
<organism evidence="11">
    <name type="scientific">Streptomyces sp. R39</name>
    <dbReference type="NCBI Taxonomy" id="3238631"/>
    <lineage>
        <taxon>Bacteria</taxon>
        <taxon>Bacillati</taxon>
        <taxon>Actinomycetota</taxon>
        <taxon>Actinomycetes</taxon>
        <taxon>Kitasatosporales</taxon>
        <taxon>Streptomycetaceae</taxon>
        <taxon>Streptomyces</taxon>
    </lineage>
</organism>
<dbReference type="SUPFAM" id="SSF55874">
    <property type="entry name" value="ATPase domain of HSP90 chaperone/DNA topoisomerase II/histidine kinase"/>
    <property type="match status" value="1"/>
</dbReference>
<evidence type="ECO:0000256" key="4">
    <source>
        <dbReference type="ARBA" id="ARBA00022679"/>
    </source>
</evidence>
<reference evidence="11" key="1">
    <citation type="submission" date="2024-07" db="EMBL/GenBank/DDBJ databases">
        <authorList>
            <person name="Yu S.T."/>
        </authorList>
    </citation>
    <scope>NUCLEOTIDE SEQUENCE</scope>
    <source>
        <strain evidence="11">R39</strain>
    </source>
</reference>
<keyword evidence="4" id="KW-0808">Transferase</keyword>
<dbReference type="Pfam" id="PF07730">
    <property type="entry name" value="HisKA_3"/>
    <property type="match status" value="1"/>
</dbReference>
<dbReference type="Gene3D" id="1.20.5.1930">
    <property type="match status" value="1"/>
</dbReference>
<dbReference type="EC" id="2.7.13.3" evidence="2"/>
<evidence type="ECO:0000259" key="9">
    <source>
        <dbReference type="Pfam" id="PF02518"/>
    </source>
</evidence>
<keyword evidence="8" id="KW-0902">Two-component regulatory system</keyword>
<dbReference type="EMBL" id="CP163441">
    <property type="protein sequence ID" value="XDQ47202.1"/>
    <property type="molecule type" value="Genomic_DNA"/>
</dbReference>
<dbReference type="AlphaFoldDB" id="A0AB39QU76"/>
<dbReference type="InterPro" id="IPR011712">
    <property type="entry name" value="Sig_transdc_His_kin_sub3_dim/P"/>
</dbReference>
<proteinExistence type="predicted"/>
<name>A0AB39QU76_9ACTN</name>
<dbReference type="RefSeq" id="WP_369226175.1">
    <property type="nucleotide sequence ID" value="NZ_CP163441.1"/>
</dbReference>
<keyword evidence="6 11" id="KW-0418">Kinase</keyword>
<dbReference type="Pfam" id="PF02518">
    <property type="entry name" value="HATPase_c"/>
    <property type="match status" value="1"/>
</dbReference>
<evidence type="ECO:0000313" key="11">
    <source>
        <dbReference type="EMBL" id="XDQ47202.1"/>
    </source>
</evidence>
<dbReference type="InterPro" id="IPR036890">
    <property type="entry name" value="HATPase_C_sf"/>
</dbReference>
<evidence type="ECO:0000256" key="7">
    <source>
        <dbReference type="ARBA" id="ARBA00022840"/>
    </source>
</evidence>
<gene>
    <name evidence="11" type="ORF">AB5J52_35790</name>
</gene>
<dbReference type="Gene3D" id="3.30.565.10">
    <property type="entry name" value="Histidine kinase-like ATPase, C-terminal domain"/>
    <property type="match status" value="1"/>
</dbReference>
<feature type="domain" description="Histidine kinase/HSP90-like ATPase" evidence="9">
    <location>
        <begin position="274"/>
        <end position="362"/>
    </location>
</feature>
<evidence type="ECO:0000256" key="6">
    <source>
        <dbReference type="ARBA" id="ARBA00022777"/>
    </source>
</evidence>